<dbReference type="GO" id="GO:0003697">
    <property type="term" value="F:single-stranded DNA binding"/>
    <property type="evidence" value="ECO:0007669"/>
    <property type="project" value="InterPro"/>
</dbReference>
<feature type="compositionally biased region" description="Pro residues" evidence="9">
    <location>
        <begin position="229"/>
        <end position="241"/>
    </location>
</feature>
<comment type="similarity">
    <text evidence="1 8">Belongs to the SOS response-associated peptidase family.</text>
</comment>
<dbReference type="Gene3D" id="3.90.1680.10">
    <property type="entry name" value="SOS response associated peptidase-like"/>
    <property type="match status" value="1"/>
</dbReference>
<keyword evidence="11" id="KW-1185">Reference proteome</keyword>
<name>A0A9X9XAM1_9PROT</name>
<dbReference type="EC" id="3.4.-.-" evidence="8"/>
<dbReference type="PANTHER" id="PTHR13604">
    <property type="entry name" value="DC12-RELATED"/>
    <property type="match status" value="1"/>
</dbReference>
<dbReference type="GO" id="GO:0016829">
    <property type="term" value="F:lyase activity"/>
    <property type="evidence" value="ECO:0007669"/>
    <property type="project" value="UniProtKB-KW"/>
</dbReference>
<evidence type="ECO:0000256" key="8">
    <source>
        <dbReference type="RuleBase" id="RU364100"/>
    </source>
</evidence>
<evidence type="ECO:0000256" key="1">
    <source>
        <dbReference type="ARBA" id="ARBA00008136"/>
    </source>
</evidence>
<dbReference type="GO" id="GO:0008233">
    <property type="term" value="F:peptidase activity"/>
    <property type="evidence" value="ECO:0007669"/>
    <property type="project" value="UniProtKB-KW"/>
</dbReference>
<evidence type="ECO:0000256" key="3">
    <source>
        <dbReference type="ARBA" id="ARBA00022763"/>
    </source>
</evidence>
<feature type="region of interest" description="Disordered" evidence="9">
    <location>
        <begin position="221"/>
        <end position="253"/>
    </location>
</feature>
<evidence type="ECO:0000313" key="10">
    <source>
        <dbReference type="EMBL" id="MBR0680757.1"/>
    </source>
</evidence>
<dbReference type="PANTHER" id="PTHR13604:SF0">
    <property type="entry name" value="ABASIC SITE PROCESSING PROTEIN HMCES"/>
    <property type="match status" value="1"/>
</dbReference>
<dbReference type="InterPro" id="IPR036590">
    <property type="entry name" value="SRAP-like"/>
</dbReference>
<dbReference type="Proteomes" id="UP001138709">
    <property type="component" value="Unassembled WGS sequence"/>
</dbReference>
<sequence>MCGRYFQQRSSGDVARYFGTKNATPNLVPSFNRAPTQDGLVVRRHPETGQRHLDALRWGLVPRWAKDASGGAKMMNARSESVAEKPAFREAFRKRRGIAVADGFYEWQAPPSGKGAKQPFAVAMADGAPMPLAALWEGWRAPDGTILRTFTILTTEAAPELAPLHARMPAILPPEAWDAWLGTTEADEAALLALLKPYPRRGLAVWPVSARVGRVTEDDAGLIARDPLAQPPPGLDDPPPHFGGSRSRSEGIA</sequence>
<reference evidence="10" key="2">
    <citation type="journal article" date="2021" name="Syst. Appl. Microbiol.">
        <title>Roseomonas hellenica sp. nov., isolated from roots of wild-growing Alkanna tinctoria.</title>
        <authorList>
            <person name="Rat A."/>
            <person name="Naranjo H.D."/>
            <person name="Lebbe L."/>
            <person name="Cnockaert M."/>
            <person name="Krigas N."/>
            <person name="Grigoriadou K."/>
            <person name="Maloupa E."/>
            <person name="Willems A."/>
        </authorList>
    </citation>
    <scope>NUCLEOTIDE SEQUENCE</scope>
    <source>
        <strain evidence="10">LMG 31228</strain>
    </source>
</reference>
<evidence type="ECO:0000256" key="5">
    <source>
        <dbReference type="ARBA" id="ARBA00023124"/>
    </source>
</evidence>
<keyword evidence="2 8" id="KW-0645">Protease</keyword>
<dbReference type="Pfam" id="PF02586">
    <property type="entry name" value="SRAP"/>
    <property type="match status" value="1"/>
</dbReference>
<evidence type="ECO:0000256" key="7">
    <source>
        <dbReference type="ARBA" id="ARBA00023239"/>
    </source>
</evidence>
<evidence type="ECO:0000256" key="2">
    <source>
        <dbReference type="ARBA" id="ARBA00022670"/>
    </source>
</evidence>
<dbReference type="AlphaFoldDB" id="A0A9X9XAM1"/>
<dbReference type="RefSeq" id="WP_211846281.1">
    <property type="nucleotide sequence ID" value="NZ_JAAEDL010000007.1"/>
</dbReference>
<keyword evidence="7" id="KW-0456">Lyase</keyword>
<keyword evidence="3" id="KW-0227">DNA damage</keyword>
<gene>
    <name evidence="10" type="ORF">GXW74_09680</name>
</gene>
<dbReference type="EMBL" id="JAAEDL010000007">
    <property type="protein sequence ID" value="MBR0680757.1"/>
    <property type="molecule type" value="Genomic_DNA"/>
</dbReference>
<evidence type="ECO:0000256" key="6">
    <source>
        <dbReference type="ARBA" id="ARBA00023125"/>
    </source>
</evidence>
<dbReference type="GO" id="GO:0006508">
    <property type="term" value="P:proteolysis"/>
    <property type="evidence" value="ECO:0007669"/>
    <property type="project" value="UniProtKB-KW"/>
</dbReference>
<keyword evidence="6" id="KW-0238">DNA-binding</keyword>
<keyword evidence="4 8" id="KW-0378">Hydrolase</keyword>
<keyword evidence="5" id="KW-0190">Covalent protein-DNA linkage</keyword>
<evidence type="ECO:0000313" key="11">
    <source>
        <dbReference type="Proteomes" id="UP001138709"/>
    </source>
</evidence>
<dbReference type="GO" id="GO:0106300">
    <property type="term" value="P:protein-DNA covalent cross-linking repair"/>
    <property type="evidence" value="ECO:0007669"/>
    <property type="project" value="InterPro"/>
</dbReference>
<proteinExistence type="inferred from homology"/>
<reference evidence="10" key="1">
    <citation type="submission" date="2020-01" db="EMBL/GenBank/DDBJ databases">
        <authorList>
            <person name="Rat A."/>
        </authorList>
    </citation>
    <scope>NUCLEOTIDE SEQUENCE</scope>
    <source>
        <strain evidence="10">LMG 31228</strain>
    </source>
</reference>
<evidence type="ECO:0000256" key="9">
    <source>
        <dbReference type="SAM" id="MobiDB-lite"/>
    </source>
</evidence>
<dbReference type="SUPFAM" id="SSF143081">
    <property type="entry name" value="BB1717-like"/>
    <property type="match status" value="1"/>
</dbReference>
<comment type="caution">
    <text evidence="10">The sequence shown here is derived from an EMBL/GenBank/DDBJ whole genome shotgun (WGS) entry which is preliminary data.</text>
</comment>
<evidence type="ECO:0000256" key="4">
    <source>
        <dbReference type="ARBA" id="ARBA00022801"/>
    </source>
</evidence>
<protein>
    <recommendedName>
        <fullName evidence="8">Abasic site processing protein</fullName>
        <ecNumber evidence="8">3.4.-.-</ecNumber>
    </recommendedName>
</protein>
<accession>A0A9X9XAM1</accession>
<dbReference type="InterPro" id="IPR003738">
    <property type="entry name" value="SRAP"/>
</dbReference>
<organism evidence="10 11">
    <name type="scientific">Neoroseomonas eburnea</name>
    <dbReference type="NCBI Taxonomy" id="1346889"/>
    <lineage>
        <taxon>Bacteria</taxon>
        <taxon>Pseudomonadati</taxon>
        <taxon>Pseudomonadota</taxon>
        <taxon>Alphaproteobacteria</taxon>
        <taxon>Acetobacterales</taxon>
        <taxon>Acetobacteraceae</taxon>
        <taxon>Neoroseomonas</taxon>
    </lineage>
</organism>